<evidence type="ECO:0000313" key="1">
    <source>
        <dbReference type="EMBL" id="ABV75243.1"/>
    </source>
</evidence>
<name>A8GPB8_RICAH</name>
<evidence type="ECO:0000313" key="2">
    <source>
        <dbReference type="Proteomes" id="UP000006830"/>
    </source>
</evidence>
<protein>
    <submittedName>
        <fullName evidence="1">Uncharacterized protein</fullName>
    </submittedName>
</protein>
<dbReference type="AlphaFoldDB" id="A8GPB8"/>
<dbReference type="KEGG" id="rak:A1C_04945"/>
<proteinExistence type="predicted"/>
<dbReference type="HOGENOM" id="CLU_3157241_0_0_5"/>
<keyword evidence="2" id="KW-1185">Reference proteome</keyword>
<dbReference type="EMBL" id="CP000847">
    <property type="protein sequence ID" value="ABV75243.1"/>
    <property type="molecule type" value="Genomic_DNA"/>
</dbReference>
<gene>
    <name evidence="1" type="ordered locus">A1C_04945</name>
</gene>
<organism evidence="1 2">
    <name type="scientific">Rickettsia akari (strain Hartford)</name>
    <dbReference type="NCBI Taxonomy" id="293614"/>
    <lineage>
        <taxon>Bacteria</taxon>
        <taxon>Pseudomonadati</taxon>
        <taxon>Pseudomonadota</taxon>
        <taxon>Alphaproteobacteria</taxon>
        <taxon>Rickettsiales</taxon>
        <taxon>Rickettsiaceae</taxon>
        <taxon>Rickettsieae</taxon>
        <taxon>Rickettsia</taxon>
        <taxon>spotted fever group</taxon>
    </lineage>
</organism>
<sequence>MRQIKRLEQKIVELSSYQDEQFASSAIEYGITDNQNIGLHFLFKEDKF</sequence>
<reference evidence="1" key="1">
    <citation type="submission" date="2007-09" db="EMBL/GenBank/DDBJ databases">
        <title>Complete Genome Sequence of Rickettsia akari.</title>
        <authorList>
            <person name="Madan A."/>
            <person name="Fahey J."/>
            <person name="Helton E."/>
            <person name="Ketteman M."/>
            <person name="Madan A."/>
            <person name="Rodrigues S."/>
            <person name="Sanchez A."/>
            <person name="Whiting M."/>
            <person name="Dasch G."/>
            <person name="Eremeeva M."/>
        </authorList>
    </citation>
    <scope>NUCLEOTIDE SEQUENCE</scope>
    <source>
        <strain evidence="1">Hartford</strain>
    </source>
</reference>
<dbReference type="Proteomes" id="UP000006830">
    <property type="component" value="Chromosome"/>
</dbReference>
<accession>A8GPB8</accession>